<dbReference type="InParanoid" id="L2GXU4"/>
<dbReference type="VEuPathDB" id="MicrosporidiaDB:VCUG_00100"/>
<keyword evidence="3" id="KW-1185">Reference proteome</keyword>
<keyword evidence="1" id="KW-1133">Transmembrane helix</keyword>
<dbReference type="AlphaFoldDB" id="L2GXU4"/>
<dbReference type="GeneID" id="19877991"/>
<keyword evidence="1" id="KW-0812">Transmembrane</keyword>
<dbReference type="RefSeq" id="XP_008073120.1">
    <property type="nucleotide sequence ID" value="XM_008074929.1"/>
</dbReference>
<gene>
    <name evidence="2" type="ORF">VCUG_00100</name>
</gene>
<evidence type="ECO:0000313" key="3">
    <source>
        <dbReference type="Proteomes" id="UP000011081"/>
    </source>
</evidence>
<accession>L2GXU4</accession>
<dbReference type="OrthoDB" id="10573356at2759"/>
<dbReference type="EMBL" id="GL877404">
    <property type="protein sequence ID" value="ELA48491.1"/>
    <property type="molecule type" value="Genomic_DNA"/>
</dbReference>
<evidence type="ECO:0000313" key="2">
    <source>
        <dbReference type="EMBL" id="ELA48491.1"/>
    </source>
</evidence>
<organism evidence="2 3">
    <name type="scientific">Vavraia culicis (isolate floridensis)</name>
    <name type="common">Microsporidian parasite</name>
    <dbReference type="NCBI Taxonomy" id="948595"/>
    <lineage>
        <taxon>Eukaryota</taxon>
        <taxon>Fungi</taxon>
        <taxon>Fungi incertae sedis</taxon>
        <taxon>Microsporidia</taxon>
        <taxon>Pleistophoridae</taxon>
        <taxon>Vavraia</taxon>
    </lineage>
</organism>
<dbReference type="HOGENOM" id="CLU_326300_0_0_1"/>
<name>L2GXU4_VAVCU</name>
<evidence type="ECO:0000256" key="1">
    <source>
        <dbReference type="SAM" id="Phobius"/>
    </source>
</evidence>
<proteinExistence type="predicted"/>
<sequence>MFKILTIEKSSYIIDTLYIGEILVAATSNAVYFYDKHDKLVHVLKICHINKVKWEKERFFVLSGKTKLHVHEILNYKDIVTDNKSENFKVRKAGCTDIKEYGGILLSYEIANIHSIYYLNVSDTFIVLTSLCGTCYILERDSLRYVGRYHFLAIPLELKTRQDWLFVLSKQHTKYYFTKYKIGVSVKNALVPEEYVVPVDRYSHVLIEKDYSFELDKCHSFVITKERLIFLSSDKIVLYHGFIKLFVLEVKISPDCYLVIGNTVLIVDCNDREHIIEVTSNKVIHEYDSAFTEQYKQQYDSLRRCTRARTFNPIKGSIIHLGSNEIIQYRYFDTVYREFDVKCEQNETTKTFSGPIKNYFVYEPYIFVVANKIEFFDVEMLKKMVHTGLDGARTNLVASQVGQYLKNTFFDLKTLVDIIVVKKSVIMIFQTFLILKEEKYDVVYTAYHINSKYLVFSNKNTVKLLRLKLIESVSLDRTADIFKCYTFNFVIFDVLVYKRTFILLTGDRTIRIYDFKKRSFVFIQFFLCNVSTVFLIKNFLFVVSKHILKTRISKNYEITDQKTIGGNYEFVSKKRYNSKHSEKMLLCIKQNEHYKHFLVTKRKIYEMSKDELYVSAYSVKFSDNKMNFYERKQHYRLKSTHTVDKTAPIGTSSMIFVGDIMIFNHVDGTYRVRFGESNEKQHDGYLKAAANFNNCLLALVWRMDRCFLDIIEEKGVDSIQLSRDYDLITACDDKILLVKHEKIFLYDFMDKSSKKRKKYEIRANGGVYITAPSPILKIIGRNRYVYLITKKDALMIFYKTKLKYSIFETQYLINFEVLKDDLIITSDKIGKIRLYRIVDDIKLMFVRDIRDILVSAVLVGDIIYYLTGNGTKGMIQIRYKARN</sequence>
<feature type="transmembrane region" description="Helical" evidence="1">
    <location>
        <begin position="520"/>
        <end position="543"/>
    </location>
</feature>
<protein>
    <submittedName>
        <fullName evidence="2">Uncharacterized protein</fullName>
    </submittedName>
</protein>
<feature type="non-terminal residue" evidence="2">
    <location>
        <position position="1"/>
    </location>
</feature>
<dbReference type="Proteomes" id="UP000011081">
    <property type="component" value="Unassembled WGS sequence"/>
</dbReference>
<reference evidence="3" key="1">
    <citation type="submission" date="2011-03" db="EMBL/GenBank/DDBJ databases">
        <title>The genome sequence of Vavraia culicis strain floridensis.</title>
        <authorList>
            <consortium name="The Broad Institute Genome Sequencing Platform"/>
            <person name="Cuomo C."/>
            <person name="Becnel J."/>
            <person name="Sanscrainte N."/>
            <person name="Young S.K."/>
            <person name="Zeng Q."/>
            <person name="Gargeya S."/>
            <person name="Fitzgerald M."/>
            <person name="Haas B."/>
            <person name="Abouelleil A."/>
            <person name="Alvarado L."/>
            <person name="Arachchi H.M."/>
            <person name="Berlin A."/>
            <person name="Chapman S.B."/>
            <person name="Gearin G."/>
            <person name="Goldberg J."/>
            <person name="Griggs A."/>
            <person name="Gujja S."/>
            <person name="Hansen M."/>
            <person name="Heiman D."/>
            <person name="Howarth C."/>
            <person name="Larimer J."/>
            <person name="Lui A."/>
            <person name="MacDonald P.J.P."/>
            <person name="McCowen C."/>
            <person name="Montmayeur A."/>
            <person name="Murphy C."/>
            <person name="Neiman D."/>
            <person name="Pearson M."/>
            <person name="Priest M."/>
            <person name="Roberts A."/>
            <person name="Saif S."/>
            <person name="Shea T."/>
            <person name="Sisk P."/>
            <person name="Stolte C."/>
            <person name="Sykes S."/>
            <person name="Wortman J."/>
            <person name="Nusbaum C."/>
            <person name="Birren B."/>
        </authorList>
    </citation>
    <scope>NUCLEOTIDE SEQUENCE [LARGE SCALE GENOMIC DNA]</scope>
    <source>
        <strain evidence="3">floridensis</strain>
    </source>
</reference>
<keyword evidence="1" id="KW-0472">Membrane</keyword>